<protein>
    <submittedName>
        <fullName evidence="1">Uncharacterized protein</fullName>
    </submittedName>
</protein>
<organism evidence="1">
    <name type="scientific">Harvfovirus sp</name>
    <dbReference type="NCBI Taxonomy" id="2487768"/>
    <lineage>
        <taxon>Viruses</taxon>
        <taxon>Varidnaviria</taxon>
        <taxon>Bamfordvirae</taxon>
        <taxon>Nucleocytoviricota</taxon>
        <taxon>Megaviricetes</taxon>
        <taxon>Imitervirales</taxon>
        <taxon>Mimiviridae</taxon>
        <taxon>Klosneuvirinae</taxon>
    </lineage>
</organism>
<accession>A0A3G5A7D4</accession>
<dbReference type="EMBL" id="MK072300">
    <property type="protein sequence ID" value="AYV81753.1"/>
    <property type="molecule type" value="Genomic_DNA"/>
</dbReference>
<name>A0A3G5A7D4_9VIRU</name>
<proteinExistence type="predicted"/>
<reference evidence="1" key="1">
    <citation type="submission" date="2018-10" db="EMBL/GenBank/DDBJ databases">
        <title>Hidden diversity of soil giant viruses.</title>
        <authorList>
            <person name="Schulz F."/>
            <person name="Alteio L."/>
            <person name="Goudeau D."/>
            <person name="Ryan E.M."/>
            <person name="Malmstrom R.R."/>
            <person name="Blanchard J."/>
            <person name="Woyke T."/>
        </authorList>
    </citation>
    <scope>NUCLEOTIDE SEQUENCE</scope>
    <source>
        <strain evidence="1">HAV1</strain>
    </source>
</reference>
<gene>
    <name evidence="1" type="ORF">Harvfovirus58_11</name>
</gene>
<evidence type="ECO:0000313" key="1">
    <source>
        <dbReference type="EMBL" id="AYV81753.1"/>
    </source>
</evidence>
<sequence length="104" mass="11960">MGQSPTIETFTDKFIDACIDKMERISYKNKDVILISINYLKRSDVRKKTAELFVSLNLVKVRGNLGELVDVPYLEIIGTDNNDKMYRLKYLPCCTCPCIGYEII</sequence>